<dbReference type="PROSITE" id="PS50404">
    <property type="entry name" value="GST_NTER"/>
    <property type="match status" value="1"/>
</dbReference>
<feature type="domain" description="GST N-terminal" evidence="1">
    <location>
        <begin position="11"/>
        <end position="92"/>
    </location>
</feature>
<dbReference type="InterPro" id="IPR004045">
    <property type="entry name" value="Glutathione_S-Trfase_N"/>
</dbReference>
<protein>
    <recommendedName>
        <fullName evidence="1">GST N-terminal domain-containing protein</fullName>
    </recommendedName>
</protein>
<dbReference type="SUPFAM" id="SSF52833">
    <property type="entry name" value="Thioredoxin-like"/>
    <property type="match status" value="1"/>
</dbReference>
<sequence length="109" mass="12347">MHNPVDSSSAPKLVLYSYWQSSCSWRVRFALNLKGLLFFPLYIEALLNLHLACRVQKIKSPSLCPVLVNGDVIVSDSYAILLYLEEKFPQNALLPTDPKLRAVNLQVRS</sequence>
<gene>
    <name evidence="2" type="ORF">DH2020_045683</name>
</gene>
<dbReference type="Pfam" id="PF13417">
    <property type="entry name" value="GST_N_3"/>
    <property type="match status" value="1"/>
</dbReference>
<evidence type="ECO:0000313" key="2">
    <source>
        <dbReference type="EMBL" id="KAK6120571.1"/>
    </source>
</evidence>
<comment type="caution">
    <text evidence="2">The sequence shown here is derived from an EMBL/GenBank/DDBJ whole genome shotgun (WGS) entry which is preliminary data.</text>
</comment>
<dbReference type="Proteomes" id="UP001318860">
    <property type="component" value="Unassembled WGS sequence"/>
</dbReference>
<dbReference type="PANTHER" id="PTHR42673:SF7">
    <property type="entry name" value="GLUTATHIONE S-TRANSFERASE ZETA CLASS-LIKE"/>
    <property type="match status" value="1"/>
</dbReference>
<proteinExistence type="predicted"/>
<dbReference type="EMBL" id="JABTTQ020003054">
    <property type="protein sequence ID" value="KAK6120571.1"/>
    <property type="molecule type" value="Genomic_DNA"/>
</dbReference>
<dbReference type="InterPro" id="IPR036249">
    <property type="entry name" value="Thioredoxin-like_sf"/>
</dbReference>
<keyword evidence="3" id="KW-1185">Reference proteome</keyword>
<name>A0ABR0UE59_REHGL</name>
<organism evidence="2 3">
    <name type="scientific">Rehmannia glutinosa</name>
    <name type="common">Chinese foxglove</name>
    <dbReference type="NCBI Taxonomy" id="99300"/>
    <lineage>
        <taxon>Eukaryota</taxon>
        <taxon>Viridiplantae</taxon>
        <taxon>Streptophyta</taxon>
        <taxon>Embryophyta</taxon>
        <taxon>Tracheophyta</taxon>
        <taxon>Spermatophyta</taxon>
        <taxon>Magnoliopsida</taxon>
        <taxon>eudicotyledons</taxon>
        <taxon>Gunneridae</taxon>
        <taxon>Pentapetalae</taxon>
        <taxon>asterids</taxon>
        <taxon>lamiids</taxon>
        <taxon>Lamiales</taxon>
        <taxon>Orobanchaceae</taxon>
        <taxon>Rehmannieae</taxon>
        <taxon>Rehmannia</taxon>
    </lineage>
</organism>
<evidence type="ECO:0000313" key="3">
    <source>
        <dbReference type="Proteomes" id="UP001318860"/>
    </source>
</evidence>
<evidence type="ECO:0000259" key="1">
    <source>
        <dbReference type="PROSITE" id="PS50404"/>
    </source>
</evidence>
<dbReference type="Gene3D" id="3.40.30.10">
    <property type="entry name" value="Glutaredoxin"/>
    <property type="match status" value="1"/>
</dbReference>
<reference evidence="2 3" key="1">
    <citation type="journal article" date="2021" name="Comput. Struct. Biotechnol. J.">
        <title>De novo genome assembly of the potent medicinal plant Rehmannia glutinosa using nanopore technology.</title>
        <authorList>
            <person name="Ma L."/>
            <person name="Dong C."/>
            <person name="Song C."/>
            <person name="Wang X."/>
            <person name="Zheng X."/>
            <person name="Niu Y."/>
            <person name="Chen S."/>
            <person name="Feng W."/>
        </authorList>
    </citation>
    <scope>NUCLEOTIDE SEQUENCE [LARGE SCALE GENOMIC DNA]</scope>
    <source>
        <strain evidence="2">DH-2019</strain>
    </source>
</reference>
<dbReference type="PANTHER" id="PTHR42673">
    <property type="entry name" value="MALEYLACETOACETATE ISOMERASE"/>
    <property type="match status" value="1"/>
</dbReference>
<accession>A0ABR0UE59</accession>